<dbReference type="Gene3D" id="2.130.10.10">
    <property type="entry name" value="YVTN repeat-like/Quinoprotein amine dehydrogenase"/>
    <property type="match status" value="1"/>
</dbReference>
<dbReference type="EMBL" id="OX597816">
    <property type="protein sequence ID" value="CAI9719183.1"/>
    <property type="molecule type" value="Genomic_DNA"/>
</dbReference>
<dbReference type="Pfam" id="PF00400">
    <property type="entry name" value="WD40"/>
    <property type="match status" value="2"/>
</dbReference>
<evidence type="ECO:0000256" key="3">
    <source>
        <dbReference type="ARBA" id="ARBA00012841"/>
    </source>
</evidence>
<accession>A0AA36F1A3</accession>
<evidence type="ECO:0000256" key="4">
    <source>
        <dbReference type="ARBA" id="ARBA00018853"/>
    </source>
</evidence>
<dbReference type="GO" id="GO:0004815">
    <property type="term" value="F:aspartate-tRNA ligase activity"/>
    <property type="evidence" value="ECO:0007669"/>
    <property type="project" value="UniProtKB-EC"/>
</dbReference>
<comment type="similarity">
    <text evidence="2">Belongs to the class-II aminoacyl-tRNA synthetase family. Type 2 subfamily.</text>
</comment>
<dbReference type="PROSITE" id="PS00678">
    <property type="entry name" value="WD_REPEATS_1"/>
    <property type="match status" value="1"/>
</dbReference>
<keyword evidence="7" id="KW-0436">Ligase</keyword>
<dbReference type="InterPro" id="IPR019775">
    <property type="entry name" value="WD40_repeat_CS"/>
</dbReference>
<evidence type="ECO:0000256" key="5">
    <source>
        <dbReference type="ARBA" id="ARBA00022490"/>
    </source>
</evidence>
<gene>
    <name evidence="15" type="ORF">OCTVUL_1B014669</name>
</gene>
<dbReference type="GO" id="GO:0006422">
    <property type="term" value="P:aspartyl-tRNA aminoacylation"/>
    <property type="evidence" value="ECO:0007669"/>
    <property type="project" value="InterPro"/>
</dbReference>
<keyword evidence="12" id="KW-0030">Aminoacyl-tRNA synthetase</keyword>
<dbReference type="PANTHER" id="PTHR43450:SF1">
    <property type="entry name" value="ASPARTATE--TRNA LIGASE, CYTOPLASMIC"/>
    <property type="match status" value="1"/>
</dbReference>
<dbReference type="PRINTS" id="PR01042">
    <property type="entry name" value="TRNASYNTHASP"/>
</dbReference>
<protein>
    <recommendedName>
        <fullName evidence="4">Aspartate--tRNA ligase, cytoplasmic</fullName>
        <ecNumber evidence="3">6.1.1.12</ecNumber>
    </recommendedName>
</protein>
<dbReference type="Gene3D" id="3.30.930.10">
    <property type="entry name" value="Bira Bifunctional Protein, Domain 2"/>
    <property type="match status" value="1"/>
</dbReference>
<evidence type="ECO:0000256" key="13">
    <source>
        <dbReference type="ARBA" id="ARBA00047904"/>
    </source>
</evidence>
<dbReference type="GO" id="GO:0003723">
    <property type="term" value="F:RNA binding"/>
    <property type="evidence" value="ECO:0007669"/>
    <property type="project" value="TreeGrafter"/>
</dbReference>
<name>A0AA36F1A3_OCTVU</name>
<evidence type="ECO:0000256" key="9">
    <source>
        <dbReference type="ARBA" id="ARBA00022741"/>
    </source>
</evidence>
<evidence type="ECO:0000259" key="14">
    <source>
        <dbReference type="SMART" id="SM00256"/>
    </source>
</evidence>
<dbReference type="EC" id="6.1.1.12" evidence="3"/>
<dbReference type="SUPFAM" id="SSF50978">
    <property type="entry name" value="WD40 repeat-like"/>
    <property type="match status" value="1"/>
</dbReference>
<dbReference type="Pfam" id="PF12937">
    <property type="entry name" value="F-box-like"/>
    <property type="match status" value="1"/>
</dbReference>
<proteinExistence type="inferred from homology"/>
<dbReference type="InterPro" id="IPR001680">
    <property type="entry name" value="WD40_rpt"/>
</dbReference>
<evidence type="ECO:0000256" key="11">
    <source>
        <dbReference type="ARBA" id="ARBA00022917"/>
    </source>
</evidence>
<evidence type="ECO:0000256" key="12">
    <source>
        <dbReference type="ARBA" id="ARBA00023146"/>
    </source>
</evidence>
<keyword evidence="10" id="KW-0067">ATP-binding</keyword>
<evidence type="ECO:0000256" key="10">
    <source>
        <dbReference type="ARBA" id="ARBA00022840"/>
    </source>
</evidence>
<dbReference type="InterPro" id="IPR004364">
    <property type="entry name" value="Aa-tRNA-synt_II"/>
</dbReference>
<dbReference type="InterPro" id="IPR036322">
    <property type="entry name" value="WD40_repeat_dom_sf"/>
</dbReference>
<dbReference type="InterPro" id="IPR036047">
    <property type="entry name" value="F-box-like_dom_sf"/>
</dbReference>
<keyword evidence="6" id="KW-0853">WD repeat</keyword>
<dbReference type="SUPFAM" id="SSF55681">
    <property type="entry name" value="Class II aaRS and biotin synthetases"/>
    <property type="match status" value="1"/>
</dbReference>
<dbReference type="PANTHER" id="PTHR43450">
    <property type="entry name" value="ASPARTYL-TRNA SYNTHETASE"/>
    <property type="match status" value="1"/>
</dbReference>
<dbReference type="SMART" id="SM00320">
    <property type="entry name" value="WD40"/>
    <property type="match status" value="3"/>
</dbReference>
<evidence type="ECO:0000256" key="1">
    <source>
        <dbReference type="ARBA" id="ARBA00004496"/>
    </source>
</evidence>
<evidence type="ECO:0000256" key="7">
    <source>
        <dbReference type="ARBA" id="ARBA00022598"/>
    </source>
</evidence>
<evidence type="ECO:0000256" key="6">
    <source>
        <dbReference type="ARBA" id="ARBA00022574"/>
    </source>
</evidence>
<dbReference type="InterPro" id="IPR045864">
    <property type="entry name" value="aa-tRNA-synth_II/BPL/LPL"/>
</dbReference>
<dbReference type="AlphaFoldDB" id="A0AA36F1A3"/>
<keyword evidence="9" id="KW-0547">Nucleotide-binding</keyword>
<dbReference type="InterPro" id="IPR001810">
    <property type="entry name" value="F-box_dom"/>
</dbReference>
<dbReference type="Gene3D" id="1.20.1280.50">
    <property type="match status" value="1"/>
</dbReference>
<dbReference type="InterPro" id="IPR002312">
    <property type="entry name" value="Asp/Asn-tRNA-synth_IIb"/>
</dbReference>
<comment type="subcellular location">
    <subcellularLocation>
        <location evidence="1">Cytoplasm</location>
    </subcellularLocation>
</comment>
<keyword evidence="11" id="KW-0648">Protein biosynthesis</keyword>
<dbReference type="Proteomes" id="UP001162480">
    <property type="component" value="Chromosome 3"/>
</dbReference>
<keyword evidence="5" id="KW-0963">Cytoplasm</keyword>
<dbReference type="GO" id="GO:0017101">
    <property type="term" value="C:aminoacyl-tRNA synthetase multienzyme complex"/>
    <property type="evidence" value="ECO:0007669"/>
    <property type="project" value="TreeGrafter"/>
</dbReference>
<reference evidence="15" key="1">
    <citation type="submission" date="2023-08" db="EMBL/GenBank/DDBJ databases">
        <authorList>
            <person name="Alioto T."/>
            <person name="Alioto T."/>
            <person name="Gomez Garrido J."/>
        </authorList>
    </citation>
    <scope>NUCLEOTIDE SEQUENCE</scope>
</reference>
<evidence type="ECO:0000313" key="16">
    <source>
        <dbReference type="Proteomes" id="UP001162480"/>
    </source>
</evidence>
<sequence length="762" mass="88020">MAICSDFDKVFTVGSVFRAEDSNTHRHLTEFVGLDLEMAFKYHYHEVIDQIGDLFVAIFKGLRDNFAEEIATVHKQFPAEPFKFLEPSLRLEFPEAVQMLRNNGIEIGDEDDLSTPSEKFLGKLVKAKYDTDFFILDKYPLAVRPFYTMPDPHNKKASNSYDMFMRGEEILSGAQRIHDPDLLTERAKEHGIDLEKIKAYIDSFRYGAPPHAGGGIGCERVTMLYLGLDNIRKTSLYPQDSPEVSMNFIGYFITYENHNQRKLKTGKCWAEMPFCIFDQHQLYILDLKYLVEMSDFKEWLLTTGHQFLKWSDDERNQTLDHLISISSSSQLVYLAQLLPTLVYRDFFRLLPKEISTIITRYLDAKSILNCLLVSRHWYQLLNSLPEVWRHCCRLHYIKVDSSPHPALYYKTLFLKVTSKQLKPLKQRKMYSEKFFRGHSNRIMALDYHNGRLASGSDDHSVSIWQYPGGERLIVPQHKSVSTVKLMDNFVYMSFFDGIIHSWEISRGLRSSFIGHVSAVYCIDVCERLSIMVTGSVDLTIKIWDLQSSQLLTTLMGQHEYWITETKIVPSEDLSSYTLISSDDRVCYIRRMNSEHEQTHIETISCPHYSIIPHLLVENHSLLKICFQSDDYEDDDEDTLIKVYQFQPELNMVQRYKITKAAKPIELLLGVGQKLAMIISRVDQYWLLSIFGLHTNEVLLAKPFPAIRLTIPGSSVTCGPSEWLNGFDSNPPRGLLLAATLEDNSIYILSWKEGSSKHSSNRK</sequence>
<evidence type="ECO:0000256" key="2">
    <source>
        <dbReference type="ARBA" id="ARBA00005312"/>
    </source>
</evidence>
<dbReference type="SUPFAM" id="SSF81383">
    <property type="entry name" value="F-box domain"/>
    <property type="match status" value="1"/>
</dbReference>
<keyword evidence="8" id="KW-0677">Repeat</keyword>
<keyword evidence="16" id="KW-1185">Reference proteome</keyword>
<comment type="catalytic activity">
    <reaction evidence="13">
        <text>tRNA(Asp) + L-aspartate + ATP = L-aspartyl-tRNA(Asp) + AMP + diphosphate</text>
        <dbReference type="Rhea" id="RHEA:19649"/>
        <dbReference type="Rhea" id="RHEA-COMP:9660"/>
        <dbReference type="Rhea" id="RHEA-COMP:9678"/>
        <dbReference type="ChEBI" id="CHEBI:29991"/>
        <dbReference type="ChEBI" id="CHEBI:30616"/>
        <dbReference type="ChEBI" id="CHEBI:33019"/>
        <dbReference type="ChEBI" id="CHEBI:78442"/>
        <dbReference type="ChEBI" id="CHEBI:78516"/>
        <dbReference type="ChEBI" id="CHEBI:456215"/>
        <dbReference type="EC" id="6.1.1.12"/>
    </reaction>
</comment>
<dbReference type="InterPro" id="IPR015943">
    <property type="entry name" value="WD40/YVTN_repeat-like_dom_sf"/>
</dbReference>
<dbReference type="GO" id="GO:0005829">
    <property type="term" value="C:cytosol"/>
    <property type="evidence" value="ECO:0007669"/>
    <property type="project" value="TreeGrafter"/>
</dbReference>
<dbReference type="InterPro" id="IPR004523">
    <property type="entry name" value="Asp-tRNA_synthase_2"/>
</dbReference>
<evidence type="ECO:0000313" key="15">
    <source>
        <dbReference type="EMBL" id="CAI9719183.1"/>
    </source>
</evidence>
<evidence type="ECO:0000256" key="8">
    <source>
        <dbReference type="ARBA" id="ARBA00022737"/>
    </source>
</evidence>
<dbReference type="SMART" id="SM00256">
    <property type="entry name" value="FBOX"/>
    <property type="match status" value="1"/>
</dbReference>
<dbReference type="GO" id="GO:0005524">
    <property type="term" value="F:ATP binding"/>
    <property type="evidence" value="ECO:0007669"/>
    <property type="project" value="UniProtKB-KW"/>
</dbReference>
<dbReference type="Pfam" id="PF00152">
    <property type="entry name" value="tRNA-synt_2"/>
    <property type="match status" value="1"/>
</dbReference>
<organism evidence="15 16">
    <name type="scientific">Octopus vulgaris</name>
    <name type="common">Common octopus</name>
    <dbReference type="NCBI Taxonomy" id="6645"/>
    <lineage>
        <taxon>Eukaryota</taxon>
        <taxon>Metazoa</taxon>
        <taxon>Spiralia</taxon>
        <taxon>Lophotrochozoa</taxon>
        <taxon>Mollusca</taxon>
        <taxon>Cephalopoda</taxon>
        <taxon>Coleoidea</taxon>
        <taxon>Octopodiformes</taxon>
        <taxon>Octopoda</taxon>
        <taxon>Incirrata</taxon>
        <taxon>Octopodidae</taxon>
        <taxon>Octopus</taxon>
    </lineage>
</organism>
<feature type="domain" description="F-box" evidence="14">
    <location>
        <begin position="350"/>
        <end position="390"/>
    </location>
</feature>